<dbReference type="InterPro" id="IPR043504">
    <property type="entry name" value="Peptidase_S1_PA_chymotrypsin"/>
</dbReference>
<evidence type="ECO:0000256" key="8">
    <source>
        <dbReference type="PROSITE-ProRule" id="PRU00124"/>
    </source>
</evidence>
<dbReference type="EMBL" id="GEDC01001121">
    <property type="protein sequence ID" value="JAS36177.1"/>
    <property type="molecule type" value="Transcribed_RNA"/>
</dbReference>
<feature type="disulfide bond" evidence="7">
    <location>
        <begin position="246"/>
        <end position="292"/>
    </location>
</feature>
<evidence type="ECO:0000256" key="1">
    <source>
        <dbReference type="ARBA" id="ARBA00004401"/>
    </source>
</evidence>
<evidence type="ECO:0000259" key="11">
    <source>
        <dbReference type="PROSITE" id="PS50024"/>
    </source>
</evidence>
<evidence type="ECO:0000256" key="9">
    <source>
        <dbReference type="SAM" id="MobiDB-lite"/>
    </source>
</evidence>
<dbReference type="PROSITE" id="PS50068">
    <property type="entry name" value="LDLRA_2"/>
    <property type="match status" value="2"/>
</dbReference>
<dbReference type="Gene3D" id="4.10.400.10">
    <property type="entry name" value="Low-density Lipoprotein Receptor"/>
    <property type="match status" value="1"/>
</dbReference>
<dbReference type="SUPFAM" id="SSF63501">
    <property type="entry name" value="Frizzled cysteine-rich domain"/>
    <property type="match status" value="1"/>
</dbReference>
<dbReference type="PROSITE" id="PS50038">
    <property type="entry name" value="FZ"/>
    <property type="match status" value="1"/>
</dbReference>
<evidence type="ECO:0000259" key="12">
    <source>
        <dbReference type="PROSITE" id="PS50038"/>
    </source>
</evidence>
<dbReference type="InterPro" id="IPR020067">
    <property type="entry name" value="Frizzled_dom"/>
</dbReference>
<dbReference type="GO" id="GO:0005886">
    <property type="term" value="C:plasma membrane"/>
    <property type="evidence" value="ECO:0007669"/>
    <property type="project" value="UniProtKB-SubCell"/>
</dbReference>
<dbReference type="InterPro" id="IPR036055">
    <property type="entry name" value="LDL_receptor-like_sf"/>
</dbReference>
<dbReference type="PROSITE" id="PS50024">
    <property type="entry name" value="SEA"/>
    <property type="match status" value="1"/>
</dbReference>
<dbReference type="SUPFAM" id="SSF82671">
    <property type="entry name" value="SEA domain"/>
    <property type="match status" value="1"/>
</dbReference>
<gene>
    <name evidence="14" type="ORF">g.5934</name>
</gene>
<evidence type="ECO:0000256" key="6">
    <source>
        <dbReference type="ARBA" id="ARBA00023157"/>
    </source>
</evidence>
<dbReference type="InterPro" id="IPR036364">
    <property type="entry name" value="SEA_dom_sf"/>
</dbReference>
<feature type="disulfide bond" evidence="7">
    <location>
        <begin position="238"/>
        <end position="299"/>
    </location>
</feature>
<dbReference type="SUPFAM" id="SSF57424">
    <property type="entry name" value="LDL receptor-like module"/>
    <property type="match status" value="1"/>
</dbReference>
<protein>
    <recommendedName>
        <fullName evidence="15">Atrial natriuretic peptide-converting enzyme</fullName>
    </recommendedName>
</protein>
<sequence length="782" mass="87202">MVGTTIDNNNKRKGSWDSKMSVSSVSTRPYFSRSETPSSILSSDSDIRFTRKLGDHYRCGCCILAAFLVFILIGTLTLYAAYTYLSLEPGGEKTFRGVFRVIEGDKYLSPLADPATDIFKRISREYREGLNLVYKRSYYRSSFLKCEILALDGVEGEDLIVHFHLFFNPHYQDVLADELETILEKHNQSPYLGNRTIELKSIHIYESSPSLGSLSSLSSDVTSTTPKVTTTPPPPRICSPLQLKYCSSLPYNRTTYPNLIGHASIKEVNEDVIAFRELVDAECYRMAFQFVCQVLQPSCIPSDTPDEGAQIVLPCRDFCQDFMTGCGSRLPSRFKESLDCQNFPEFSTIRNICVSKPGCKESLKSRGLEARICDGVPDCADLSDELLCDYCPPGYIHCGSGKKCIPKEKRCNGEVDCPNHSDEKSCLALAPSISSISAIPSSQQIHIQAEGHVVFNEKSTFGKLCLDNLNFTVAEENRTSVLLNVATSLCKTLNFEKVDDMEIEIDPEPRVKNYVQMDDPSAGRITFLQGPCPYRSVLLVKCIDIECGLQSARSTQGLNGLNKMAVHGDWPWHAALLKDGIHVCDATMVASQWLLTSASCFQGQQKAEWVARLGSVRLTSTSPWQQQRHIVGMVKSPVEGSTMVLVKLDTPLRTSDFVRPVCLPQQSSMSLYSACNTLGWTDNREVLQRVELQESKMEQCANISITTVNSMCSEGVYSMDDCSEEELAGSPMLCLNSETNRWMLTGITNWRIACSKNGTQRPRLYDKTASNIDWIYSTINNS</sequence>
<feature type="domain" description="Peptidase S1" evidence="13">
    <location>
        <begin position="557"/>
        <end position="780"/>
    </location>
</feature>
<dbReference type="PROSITE" id="PS01209">
    <property type="entry name" value="LDLRA_1"/>
    <property type="match status" value="1"/>
</dbReference>
<dbReference type="PANTHER" id="PTHR24258:SF146">
    <property type="entry name" value="ATRIAL NATRIURETIC PEPTIDE-CONVERTING ENZYME"/>
    <property type="match status" value="1"/>
</dbReference>
<dbReference type="Pfam" id="PF01392">
    <property type="entry name" value="Fz"/>
    <property type="match status" value="1"/>
</dbReference>
<dbReference type="Pfam" id="PF00089">
    <property type="entry name" value="Trypsin"/>
    <property type="match status" value="1"/>
</dbReference>
<comment type="caution">
    <text evidence="8">Lacks conserved residue(s) required for the propagation of feature annotation.</text>
</comment>
<dbReference type="AlphaFoldDB" id="A0A1B6EE48"/>
<reference evidence="14" key="1">
    <citation type="submission" date="2015-12" db="EMBL/GenBank/DDBJ databases">
        <title>De novo transcriptome assembly of four potential Pierce s Disease insect vectors from Arizona vineyards.</title>
        <authorList>
            <person name="Tassone E.E."/>
        </authorList>
    </citation>
    <scope>NUCLEOTIDE SEQUENCE</scope>
</reference>
<dbReference type="InterPro" id="IPR001254">
    <property type="entry name" value="Trypsin_dom"/>
</dbReference>
<keyword evidence="5 10" id="KW-0472">Membrane</keyword>
<dbReference type="Gene3D" id="1.10.2000.10">
    <property type="entry name" value="Frizzled cysteine-rich domain"/>
    <property type="match status" value="1"/>
</dbReference>
<proteinExistence type="predicted"/>
<evidence type="ECO:0000256" key="10">
    <source>
        <dbReference type="SAM" id="Phobius"/>
    </source>
</evidence>
<dbReference type="CDD" id="cd07066">
    <property type="entry name" value="CRD_FZ"/>
    <property type="match status" value="1"/>
</dbReference>
<dbReference type="SUPFAM" id="SSF50494">
    <property type="entry name" value="Trypsin-like serine proteases"/>
    <property type="match status" value="1"/>
</dbReference>
<dbReference type="GO" id="GO:0006508">
    <property type="term" value="P:proteolysis"/>
    <property type="evidence" value="ECO:0007669"/>
    <property type="project" value="InterPro"/>
</dbReference>
<dbReference type="PROSITE" id="PS50240">
    <property type="entry name" value="TRYPSIN_DOM"/>
    <property type="match status" value="1"/>
</dbReference>
<evidence type="ECO:0000256" key="5">
    <source>
        <dbReference type="ARBA" id="ARBA00023136"/>
    </source>
</evidence>
<evidence type="ECO:0000313" key="14">
    <source>
        <dbReference type="EMBL" id="JAS36177.1"/>
    </source>
</evidence>
<evidence type="ECO:0008006" key="15">
    <source>
        <dbReference type="Google" id="ProtNLM"/>
    </source>
</evidence>
<feature type="disulfide bond" evidence="8">
    <location>
        <begin position="373"/>
        <end position="388"/>
    </location>
</feature>
<dbReference type="SMART" id="SM00192">
    <property type="entry name" value="LDLa"/>
    <property type="match status" value="2"/>
</dbReference>
<keyword evidence="6 8" id="KW-1015">Disulfide bond</keyword>
<evidence type="ECO:0000256" key="2">
    <source>
        <dbReference type="ARBA" id="ARBA00022692"/>
    </source>
</evidence>
<feature type="region of interest" description="Disordered" evidence="9">
    <location>
        <begin position="1"/>
        <end position="20"/>
    </location>
</feature>
<keyword evidence="4 10" id="KW-1133">Transmembrane helix</keyword>
<keyword evidence="3" id="KW-0735">Signal-anchor</keyword>
<dbReference type="FunFam" id="2.40.10.10:FF:000235">
    <property type="entry name" value="Atrial natriuretic peptide-converting enzyme"/>
    <property type="match status" value="1"/>
</dbReference>
<dbReference type="InterPro" id="IPR000082">
    <property type="entry name" value="SEA_dom"/>
</dbReference>
<evidence type="ECO:0000256" key="7">
    <source>
        <dbReference type="PROSITE-ProRule" id="PRU00090"/>
    </source>
</evidence>
<evidence type="ECO:0000256" key="3">
    <source>
        <dbReference type="ARBA" id="ARBA00022968"/>
    </source>
</evidence>
<organism evidence="14">
    <name type="scientific">Clastoptera arizonana</name>
    <name type="common">Arizona spittle bug</name>
    <dbReference type="NCBI Taxonomy" id="38151"/>
    <lineage>
        <taxon>Eukaryota</taxon>
        <taxon>Metazoa</taxon>
        <taxon>Ecdysozoa</taxon>
        <taxon>Arthropoda</taxon>
        <taxon>Hexapoda</taxon>
        <taxon>Insecta</taxon>
        <taxon>Pterygota</taxon>
        <taxon>Neoptera</taxon>
        <taxon>Paraneoptera</taxon>
        <taxon>Hemiptera</taxon>
        <taxon>Auchenorrhyncha</taxon>
        <taxon>Cercopoidea</taxon>
        <taxon>Clastopteridae</taxon>
        <taxon>Clastoptera</taxon>
    </lineage>
</organism>
<dbReference type="PANTHER" id="PTHR24258">
    <property type="entry name" value="SERINE PROTEASE-RELATED"/>
    <property type="match status" value="1"/>
</dbReference>
<dbReference type="InterPro" id="IPR002172">
    <property type="entry name" value="LDrepeatLR_classA_rpt"/>
</dbReference>
<dbReference type="GO" id="GO:0004252">
    <property type="term" value="F:serine-type endopeptidase activity"/>
    <property type="evidence" value="ECO:0007669"/>
    <property type="project" value="InterPro"/>
</dbReference>
<dbReference type="SMART" id="SM00063">
    <property type="entry name" value="FRI"/>
    <property type="match status" value="1"/>
</dbReference>
<dbReference type="CDD" id="cd00112">
    <property type="entry name" value="LDLa"/>
    <property type="match status" value="1"/>
</dbReference>
<dbReference type="Pfam" id="PF00057">
    <property type="entry name" value="Ldl_recept_a"/>
    <property type="match status" value="1"/>
</dbReference>
<feature type="disulfide bond" evidence="8">
    <location>
        <begin position="411"/>
        <end position="426"/>
    </location>
</feature>
<dbReference type="Gene3D" id="2.40.10.10">
    <property type="entry name" value="Trypsin-like serine proteases"/>
    <property type="match status" value="1"/>
</dbReference>
<name>A0A1B6EE48_9HEMI</name>
<feature type="transmembrane region" description="Helical" evidence="10">
    <location>
        <begin position="57"/>
        <end position="82"/>
    </location>
</feature>
<evidence type="ECO:0000259" key="13">
    <source>
        <dbReference type="PROSITE" id="PS50240"/>
    </source>
</evidence>
<feature type="domain" description="FZ" evidence="12">
    <location>
        <begin position="238"/>
        <end position="356"/>
    </location>
</feature>
<dbReference type="Gene3D" id="3.30.70.960">
    <property type="entry name" value="SEA domain"/>
    <property type="match status" value="1"/>
</dbReference>
<evidence type="ECO:0000256" key="4">
    <source>
        <dbReference type="ARBA" id="ARBA00022989"/>
    </source>
</evidence>
<dbReference type="SMART" id="SM00020">
    <property type="entry name" value="Tryp_SPc"/>
    <property type="match status" value="1"/>
</dbReference>
<dbReference type="InterPro" id="IPR023415">
    <property type="entry name" value="LDLR_class-A_CS"/>
</dbReference>
<accession>A0A1B6EE48</accession>
<dbReference type="InterPro" id="IPR009003">
    <property type="entry name" value="Peptidase_S1_PA"/>
</dbReference>
<dbReference type="Pfam" id="PF01390">
    <property type="entry name" value="SEA"/>
    <property type="match status" value="1"/>
</dbReference>
<dbReference type="InterPro" id="IPR036790">
    <property type="entry name" value="Frizzled_dom_sf"/>
</dbReference>
<comment type="subcellular location">
    <subcellularLocation>
        <location evidence="1">Cell membrane</location>
        <topology evidence="1">Single-pass type II membrane protein</topology>
    </subcellularLocation>
</comment>
<feature type="domain" description="SEA" evidence="11">
    <location>
        <begin position="91"/>
        <end position="209"/>
    </location>
</feature>
<keyword evidence="2 10" id="KW-0812">Transmembrane</keyword>